<dbReference type="SUPFAM" id="SSF53300">
    <property type="entry name" value="vWA-like"/>
    <property type="match status" value="1"/>
</dbReference>
<accession>A0A7W7P5F7</accession>
<proteinExistence type="predicted"/>
<feature type="domain" description="VWFA" evidence="1">
    <location>
        <begin position="211"/>
        <end position="370"/>
    </location>
</feature>
<dbReference type="InterPro" id="IPR002035">
    <property type="entry name" value="VWF_A"/>
</dbReference>
<gene>
    <name evidence="2" type="ORF">HNP46_006569</name>
</gene>
<dbReference type="PANTHER" id="PTHR30634">
    <property type="entry name" value="OUTER MEMBRANE LOLAB LIPOPROTEIN INSERTION APPARATUS"/>
    <property type="match status" value="1"/>
</dbReference>
<dbReference type="Pfam" id="PF05762">
    <property type="entry name" value="VWA_CoxE"/>
    <property type="match status" value="1"/>
</dbReference>
<dbReference type="Gene3D" id="3.40.50.410">
    <property type="entry name" value="von Willebrand factor, type A domain"/>
    <property type="match status" value="1"/>
</dbReference>
<dbReference type="PANTHER" id="PTHR30634:SF16">
    <property type="entry name" value="OUTER-MEMBRANE LIPOPROTEIN LOLB"/>
    <property type="match status" value="1"/>
</dbReference>
<organism evidence="2 3">
    <name type="scientific">Pseudomonas nitroreducens</name>
    <dbReference type="NCBI Taxonomy" id="46680"/>
    <lineage>
        <taxon>Bacteria</taxon>
        <taxon>Pseudomonadati</taxon>
        <taxon>Pseudomonadota</taxon>
        <taxon>Gammaproteobacteria</taxon>
        <taxon>Pseudomonadales</taxon>
        <taxon>Pseudomonadaceae</taxon>
        <taxon>Pseudomonas</taxon>
    </lineage>
</organism>
<dbReference type="InterPro" id="IPR036465">
    <property type="entry name" value="vWFA_dom_sf"/>
</dbReference>
<dbReference type="EMBL" id="JACHLI010000044">
    <property type="protein sequence ID" value="MBB4867650.1"/>
    <property type="molecule type" value="Genomic_DNA"/>
</dbReference>
<sequence length="374" mass="42392">MTELENARRWRLILGRYADRALHQAEFGEGDAQIDRTLDYLYNREYQRRGHRQGGRGGSLDPSQLKALNWLEQARKLFPQSTFERLQVQAIERYEISELLTDPRSLSTLEPTPALAKALLSVRGRLGADTRDAVRRLIAQVVEEILQRLRNTFTNALHGRRNRFRRSMIKSAQNFDWRATIAANLKHYDPHRQRLLIESPRFNARVRRQLPWDIILCVDQSGSMLDSVMYSAICASILASLPSVRVRLVLFDTQVVDLSHLADNPVEVLLTVQLGGGTDIGKALRYCEQLVENPQRTVLTLISDFEEGAAVGPLLGSVTRLHQARVKLLGLAALDDRAQPVYDPSMGKRLAARGMQIAALTPEHFAQWLAEVMQ</sequence>
<dbReference type="RefSeq" id="WP_184597387.1">
    <property type="nucleotide sequence ID" value="NZ_JACHLI010000044.1"/>
</dbReference>
<dbReference type="InterPro" id="IPR050458">
    <property type="entry name" value="LolB"/>
</dbReference>
<comment type="caution">
    <text evidence="2">The sequence shown here is derived from an EMBL/GenBank/DDBJ whole genome shotgun (WGS) entry which is preliminary data.</text>
</comment>
<protein>
    <submittedName>
        <fullName evidence="2">Mg-chelatase subunit ChlD</fullName>
    </submittedName>
</protein>
<dbReference type="SMART" id="SM00327">
    <property type="entry name" value="VWA"/>
    <property type="match status" value="1"/>
</dbReference>
<evidence type="ECO:0000259" key="1">
    <source>
        <dbReference type="SMART" id="SM00327"/>
    </source>
</evidence>
<name>A0A7W7P5F7_PSENT</name>
<evidence type="ECO:0000313" key="3">
    <source>
        <dbReference type="Proteomes" id="UP000566995"/>
    </source>
</evidence>
<dbReference type="AlphaFoldDB" id="A0A7W7P5F7"/>
<evidence type="ECO:0000313" key="2">
    <source>
        <dbReference type="EMBL" id="MBB4867650.1"/>
    </source>
</evidence>
<dbReference type="Proteomes" id="UP000566995">
    <property type="component" value="Unassembled WGS sequence"/>
</dbReference>
<dbReference type="InterPro" id="IPR008912">
    <property type="entry name" value="Uncharacterised_CoxE"/>
</dbReference>
<reference evidence="2 3" key="1">
    <citation type="submission" date="2020-08" db="EMBL/GenBank/DDBJ databases">
        <title>Functional genomics of gut bacteria from endangered species of beetles.</title>
        <authorList>
            <person name="Carlos-Shanley C."/>
        </authorList>
    </citation>
    <scope>NUCLEOTIDE SEQUENCE [LARGE SCALE GENOMIC DNA]</scope>
    <source>
        <strain evidence="2 3">S00179</strain>
    </source>
</reference>